<keyword evidence="3" id="KW-1185">Reference proteome</keyword>
<sequence>MQYDMRALFSFLFLVSAAGTCFGQANQTCQHTGLITPVFNFSVDGFLGTWYGQKIYAGLADNATPLEFRCLEVEFSRSNSAFFTLTAEERYISFDNGTDVSNAVTDYIHISEKNDAVWNIVGVVDGELVEADSVIVQTDYTNWVIEFGCSVRDNYRYENMHIWTRERVPDPEVMAILEILVNNYGFPPANARTVDQTNC</sequence>
<dbReference type="AlphaFoldDB" id="A0A1D2N1R6"/>
<dbReference type="SUPFAM" id="SSF50814">
    <property type="entry name" value="Lipocalins"/>
    <property type="match status" value="1"/>
</dbReference>
<protein>
    <recommendedName>
        <fullName evidence="4">Apolipoprotein D</fullName>
    </recommendedName>
</protein>
<dbReference type="EMBL" id="LJIJ01000296">
    <property type="protein sequence ID" value="ODM99161.1"/>
    <property type="molecule type" value="Genomic_DNA"/>
</dbReference>
<name>A0A1D2N1R6_ORCCI</name>
<gene>
    <name evidence="2" type="ORF">Ocin01_07537</name>
</gene>
<feature type="signal peptide" evidence="1">
    <location>
        <begin position="1"/>
        <end position="23"/>
    </location>
</feature>
<accession>A0A1D2N1R6</accession>
<proteinExistence type="predicted"/>
<evidence type="ECO:0000256" key="1">
    <source>
        <dbReference type="SAM" id="SignalP"/>
    </source>
</evidence>
<reference evidence="2 3" key="1">
    <citation type="journal article" date="2016" name="Genome Biol. Evol.">
        <title>Gene Family Evolution Reflects Adaptation to Soil Environmental Stressors in the Genome of the Collembolan Orchesella cincta.</title>
        <authorList>
            <person name="Faddeeva-Vakhrusheva A."/>
            <person name="Derks M.F."/>
            <person name="Anvar S.Y."/>
            <person name="Agamennone V."/>
            <person name="Suring W."/>
            <person name="Smit S."/>
            <person name="van Straalen N.M."/>
            <person name="Roelofs D."/>
        </authorList>
    </citation>
    <scope>NUCLEOTIDE SEQUENCE [LARGE SCALE GENOMIC DNA]</scope>
    <source>
        <tissue evidence="2">Mixed pool</tissue>
    </source>
</reference>
<evidence type="ECO:0008006" key="4">
    <source>
        <dbReference type="Google" id="ProtNLM"/>
    </source>
</evidence>
<keyword evidence="1" id="KW-0732">Signal</keyword>
<feature type="chain" id="PRO_5008904900" description="Apolipoprotein D" evidence="1">
    <location>
        <begin position="24"/>
        <end position="199"/>
    </location>
</feature>
<comment type="caution">
    <text evidence="2">The sequence shown here is derived from an EMBL/GenBank/DDBJ whole genome shotgun (WGS) entry which is preliminary data.</text>
</comment>
<evidence type="ECO:0000313" key="3">
    <source>
        <dbReference type="Proteomes" id="UP000094527"/>
    </source>
</evidence>
<dbReference type="OMA" id="IWTRERV"/>
<organism evidence="2 3">
    <name type="scientific">Orchesella cincta</name>
    <name type="common">Springtail</name>
    <name type="synonym">Podura cincta</name>
    <dbReference type="NCBI Taxonomy" id="48709"/>
    <lineage>
        <taxon>Eukaryota</taxon>
        <taxon>Metazoa</taxon>
        <taxon>Ecdysozoa</taxon>
        <taxon>Arthropoda</taxon>
        <taxon>Hexapoda</taxon>
        <taxon>Collembola</taxon>
        <taxon>Entomobryomorpha</taxon>
        <taxon>Entomobryoidea</taxon>
        <taxon>Orchesellidae</taxon>
        <taxon>Orchesellinae</taxon>
        <taxon>Orchesella</taxon>
    </lineage>
</organism>
<dbReference type="Proteomes" id="UP000094527">
    <property type="component" value="Unassembled WGS sequence"/>
</dbReference>
<dbReference type="InterPro" id="IPR012674">
    <property type="entry name" value="Calycin"/>
</dbReference>
<evidence type="ECO:0000313" key="2">
    <source>
        <dbReference type="EMBL" id="ODM99161.1"/>
    </source>
</evidence>
<dbReference type="Gene3D" id="2.40.128.20">
    <property type="match status" value="1"/>
</dbReference>